<comment type="caution">
    <text evidence="2">The sequence shown here is derived from an EMBL/GenBank/DDBJ whole genome shotgun (WGS) entry which is preliminary data.</text>
</comment>
<evidence type="ECO:0000313" key="2">
    <source>
        <dbReference type="EMBL" id="KZE31669.1"/>
    </source>
</evidence>
<dbReference type="RefSeq" id="WP_066612383.1">
    <property type="nucleotide sequence ID" value="NZ_LQQU01000023.1"/>
</dbReference>
<dbReference type="EMBL" id="LQQU01000023">
    <property type="protein sequence ID" value="KZE31669.1"/>
    <property type="molecule type" value="Genomic_DNA"/>
</dbReference>
<reference evidence="3" key="1">
    <citation type="submission" date="2016-01" db="EMBL/GenBank/DDBJ databases">
        <title>Draft genome of Chromobacterium sp. F49.</title>
        <authorList>
            <person name="Hong K.W."/>
        </authorList>
    </citation>
    <scope>NUCLEOTIDE SEQUENCE [LARGE SCALE GENOMIC DNA]</scope>
    <source>
        <strain evidence="3">CN10</strain>
    </source>
</reference>
<accession>A0A165F6A0</accession>
<gene>
    <name evidence="2" type="ORF">AVW16_00330</name>
</gene>
<keyword evidence="3" id="KW-1185">Reference proteome</keyword>
<evidence type="ECO:0000256" key="1">
    <source>
        <dbReference type="SAM" id="SignalP"/>
    </source>
</evidence>
<dbReference type="AlphaFoldDB" id="A0A165F6A0"/>
<sequence length="101" mass="11090">MKTTAALALAALPALAGAAPIPFAQYIKIFTGMAEAEVIDIAGPPDYRSDGPTTMTRRPDGSRVYSRRYTLSWRAGGVTPYTTHIVFRDGVVEEIRRDKQF</sequence>
<evidence type="ECO:0000313" key="3">
    <source>
        <dbReference type="Proteomes" id="UP000076625"/>
    </source>
</evidence>
<evidence type="ECO:0008006" key="4">
    <source>
        <dbReference type="Google" id="ProtNLM"/>
    </source>
</evidence>
<dbReference type="OrthoDB" id="8595209at2"/>
<feature type="signal peptide" evidence="1">
    <location>
        <begin position="1"/>
        <end position="18"/>
    </location>
</feature>
<organism evidence="2 3">
    <name type="scientific">Crenobacter luteus</name>
    <dbReference type="NCBI Taxonomy" id="1452487"/>
    <lineage>
        <taxon>Bacteria</taxon>
        <taxon>Pseudomonadati</taxon>
        <taxon>Pseudomonadota</taxon>
        <taxon>Betaproteobacteria</taxon>
        <taxon>Neisseriales</taxon>
        <taxon>Neisseriaceae</taxon>
        <taxon>Crenobacter</taxon>
    </lineage>
</organism>
<dbReference type="STRING" id="1452487.AVW16_00330"/>
<dbReference type="Proteomes" id="UP000076625">
    <property type="component" value="Unassembled WGS sequence"/>
</dbReference>
<name>A0A165F6A0_9NEIS</name>
<keyword evidence="1" id="KW-0732">Signal</keyword>
<proteinExistence type="predicted"/>
<feature type="chain" id="PRO_5007857617" description="DUF2845 domain-containing protein" evidence="1">
    <location>
        <begin position="19"/>
        <end position="101"/>
    </location>
</feature>
<protein>
    <recommendedName>
        <fullName evidence="4">DUF2845 domain-containing protein</fullName>
    </recommendedName>
</protein>